<dbReference type="CDD" id="cd11579">
    <property type="entry name" value="Glyco_tran_WbsX"/>
    <property type="match status" value="1"/>
</dbReference>
<dbReference type="InterPro" id="IPR001173">
    <property type="entry name" value="Glyco_trans_2-like"/>
</dbReference>
<dbReference type="GO" id="GO:0102710">
    <property type="term" value="F:D-inositol-3-phosphate glycosyltransferase activity"/>
    <property type="evidence" value="ECO:0007669"/>
    <property type="project" value="UniProtKB-EC"/>
</dbReference>
<dbReference type="EC" id="2.4.1.250" evidence="5"/>
<evidence type="ECO:0000259" key="3">
    <source>
        <dbReference type="Pfam" id="PF08241"/>
    </source>
</evidence>
<dbReference type="SUPFAM" id="SSF53335">
    <property type="entry name" value="S-adenosyl-L-methionine-dependent methyltransferases"/>
    <property type="match status" value="1"/>
</dbReference>
<feature type="domain" description="Glycosyltransferase subfamily 4-like N-terminal" evidence="4">
    <location>
        <begin position="536"/>
        <end position="695"/>
    </location>
</feature>
<dbReference type="Pfam" id="PF08241">
    <property type="entry name" value="Methyltransf_11"/>
    <property type="match status" value="1"/>
</dbReference>
<dbReference type="GO" id="GO:0008757">
    <property type="term" value="F:S-adenosylmethionine-dependent methyltransferase activity"/>
    <property type="evidence" value="ECO:0007669"/>
    <property type="project" value="InterPro"/>
</dbReference>
<reference evidence="5 6" key="1">
    <citation type="submission" date="2018-06" db="EMBL/GenBank/DDBJ databases">
        <authorList>
            <consortium name="Pathogen Informatics"/>
            <person name="Doyle S."/>
        </authorList>
    </citation>
    <scope>NUCLEOTIDE SEQUENCE [LARGE SCALE GENOMIC DNA]</scope>
    <source>
        <strain evidence="5 6">NCTC10684</strain>
    </source>
</reference>
<protein>
    <submittedName>
        <fullName evidence="5">D-inositol-3-phosphate glycosyltransferase</fullName>
        <ecNumber evidence="5">2.4.1.250</ecNumber>
    </submittedName>
</protein>
<keyword evidence="5" id="KW-0328">Glycosyltransferase</keyword>
<dbReference type="CDD" id="cd02440">
    <property type="entry name" value="AdoMet_MTases"/>
    <property type="match status" value="1"/>
</dbReference>
<evidence type="ECO:0000259" key="2">
    <source>
        <dbReference type="Pfam" id="PF00535"/>
    </source>
</evidence>
<dbReference type="InterPro" id="IPR032719">
    <property type="entry name" value="WbsX"/>
</dbReference>
<dbReference type="InterPro" id="IPR013216">
    <property type="entry name" value="Methyltransf_11"/>
</dbReference>
<dbReference type="Pfam" id="PF14307">
    <property type="entry name" value="Glyco_tran_WbsX"/>
    <property type="match status" value="1"/>
</dbReference>
<organism evidence="5 6">
    <name type="scientific">Aminobacter aminovorans</name>
    <name type="common">Chelatobacter heintzii</name>
    <dbReference type="NCBI Taxonomy" id="83263"/>
    <lineage>
        <taxon>Bacteria</taxon>
        <taxon>Pseudomonadati</taxon>
        <taxon>Pseudomonadota</taxon>
        <taxon>Alphaproteobacteria</taxon>
        <taxon>Hyphomicrobiales</taxon>
        <taxon>Phyllobacteriaceae</taxon>
        <taxon>Aminobacter</taxon>
    </lineage>
</organism>
<dbReference type="Gene3D" id="3.40.50.150">
    <property type="entry name" value="Vaccinia Virus protein VP39"/>
    <property type="match status" value="1"/>
</dbReference>
<dbReference type="Gene3D" id="3.20.20.80">
    <property type="entry name" value="Glycosidases"/>
    <property type="match status" value="1"/>
</dbReference>
<dbReference type="InterPro" id="IPR001296">
    <property type="entry name" value="Glyco_trans_1"/>
</dbReference>
<feature type="domain" description="Glycosyl transferase family 1" evidence="1">
    <location>
        <begin position="714"/>
        <end position="862"/>
    </location>
</feature>
<dbReference type="InterPro" id="IPR029044">
    <property type="entry name" value="Nucleotide-diphossugar_trans"/>
</dbReference>
<sequence length="1473" mass="164869">MPDRNLPRGNNADDTDRRNLCAGRDHKAQGVSPLMPSSVKWKALWRHPMDSRKRKEFCTGRQPLLQKKVVGKTRMWVNLAAILRHPLSRNQRRTWRNVVLDGSTNTGAVNAVFQSTSEALHSRLFDCYVQNSLGQFDPSEYVEIAADAAPADASDVKLIAYYLPQFHPIPENDKWWGKGFTEWRNVTRAYPQFDGHYQPRVPGELGYYDLRVVDVMRRQVELAKLYGIHAFCFHFYWFGGTRLLETPILNYLENQDLDLPFCLCWANENWSRRWDGSEHEVLISQSHSSEDDADLLRYLDKYFRDERYLKIDGKPVLTVYRPSILPDAAKTVDRWREIAKELGYPGIYLIATNSFAFTDYKKFGFDALSEFPPHHVAASNIQNEFQMSHYRNGWRVRSYAEIVTSEETRNPVAGTVFPGVMPGWDNSARRPTNGEIIHGATPAIFEQWLRQAFARAQKNSPAERFVVINAWNEWAEGAYLEPDKRFGYANLAACASAIRNHVDTAEMRFIAGKRVRQDSSKTILLCSHHAGKQVFGGERSFLDVARALAEGGFNVAVTVQEGVNSEYIKELRKYAQEVHIFKYNQWTSNSTDTYESTSRFLSVIDSVKPDVVYVNTIVVASPLAAARLRGIPSIVHAREIIVYDEDLQKQIGLSGQEIVKKVLESSDFIVANSHATAQCFSGGNVTTIANTIDVDSFTVPRAGAKDTVTFGLISSNLPKKGIQDFVALAQICVKLAPNAHFLVIGPLSRPLIKEYLSSKRRFPKNLNFVDYQPTSREAIGMVDVVVNFSHFQESFGRTVLEGMAAGCPSLVYDWGALSELVEHGVTGFLVPFGEPSEAAKHVQLMCTDRELLRRMGSAARQRSEVYSFPHFKQKVVTFCRDAIAAGPVLNVYSAVRENRLRNVASKSVDIVVCVHNALRDVKACLASVRTNLGAGHRIVLVDDGSNEETREYLEKFAGDNRVVLRRNDVAQGYTRSANLGLALTSADLVVLLNSDTIVTKNWAEKLADAAFSMPGVGAVGPLSNAASYQSIPSIVGTDKQTPVNNLPRNMSPDEMNAWCENHSTSVVPLVPLVHGFCLGITRQALESVGNFDEAAFPDGYGEENDYCFRLSAAGFRMVIATHTYVYHVKSSSYTEERRHRLSARAQGVLYGRYGRGHFDAAIKSLEQNASLSIVRALAKSMYDEVQRDAPRGSIAREPHPYILSELDDGQWLKTLQASVDSRVVDGIEYPGFPEPALQVGTVGSSGQGTIAEGFRFYSFIRDVAASNGMNLRPDSRVLDFGVSWGRIIRCLLRDVSPSGLYGVDTSDRFLSAARQSGVPGDLRLIQPDGNLPFKDSTFDVVYAYSVFTHLPEHIQNIWLAEIARTLKPGGIFVATVQPPRFLEFIQNADKEKVAKSAWLQQLQAEVSKIGDAPARLKESDFIFLPTNNGKTYGDTIMTRDYVNKVWGKHFLIDEYLDDASRFQQAVVTARLRR</sequence>
<name>A0A381IPT1_AMIAI</name>
<dbReference type="PANTHER" id="PTHR41244:SF1">
    <property type="entry name" value="GLYCOSYLTRANSFERASE"/>
    <property type="match status" value="1"/>
</dbReference>
<keyword evidence="5" id="KW-0808">Transferase</keyword>
<gene>
    <name evidence="5" type="primary">mshA_2</name>
    <name evidence="5" type="ORF">NCTC10684_05722</name>
</gene>
<dbReference type="Proteomes" id="UP000254701">
    <property type="component" value="Unassembled WGS sequence"/>
</dbReference>
<proteinExistence type="predicted"/>
<dbReference type="Pfam" id="PF13439">
    <property type="entry name" value="Glyco_transf_4"/>
    <property type="match status" value="1"/>
</dbReference>
<dbReference type="Pfam" id="PF00534">
    <property type="entry name" value="Glycos_transf_1"/>
    <property type="match status" value="1"/>
</dbReference>
<dbReference type="CDD" id="cd03801">
    <property type="entry name" value="GT4_PimA-like"/>
    <property type="match status" value="1"/>
</dbReference>
<accession>A0A381IPT1</accession>
<dbReference type="SUPFAM" id="SSF53756">
    <property type="entry name" value="UDP-Glycosyltransferase/glycogen phosphorylase"/>
    <property type="match status" value="1"/>
</dbReference>
<dbReference type="EMBL" id="UFSM01000005">
    <property type="protein sequence ID" value="SUY29489.1"/>
    <property type="molecule type" value="Genomic_DNA"/>
</dbReference>
<evidence type="ECO:0000313" key="6">
    <source>
        <dbReference type="Proteomes" id="UP000254701"/>
    </source>
</evidence>
<evidence type="ECO:0000313" key="5">
    <source>
        <dbReference type="EMBL" id="SUY29489.1"/>
    </source>
</evidence>
<dbReference type="SUPFAM" id="SSF53448">
    <property type="entry name" value="Nucleotide-diphospho-sugar transferases"/>
    <property type="match status" value="1"/>
</dbReference>
<feature type="domain" description="Glycosyltransferase 2-like" evidence="2">
    <location>
        <begin position="910"/>
        <end position="1011"/>
    </location>
</feature>
<dbReference type="InterPro" id="IPR028098">
    <property type="entry name" value="Glyco_trans_4-like_N"/>
</dbReference>
<dbReference type="PANTHER" id="PTHR41244">
    <property type="entry name" value="RHAMNAN SYNTHESIS F"/>
    <property type="match status" value="1"/>
</dbReference>
<dbReference type="Gene3D" id="3.40.50.2000">
    <property type="entry name" value="Glycogen Phosphorylase B"/>
    <property type="match status" value="2"/>
</dbReference>
<feature type="domain" description="Methyltransferase type 11" evidence="3">
    <location>
        <begin position="1278"/>
        <end position="1373"/>
    </location>
</feature>
<evidence type="ECO:0000259" key="4">
    <source>
        <dbReference type="Pfam" id="PF13439"/>
    </source>
</evidence>
<dbReference type="Pfam" id="PF00535">
    <property type="entry name" value="Glycos_transf_2"/>
    <property type="match status" value="1"/>
</dbReference>
<dbReference type="Gene3D" id="3.90.550.10">
    <property type="entry name" value="Spore Coat Polysaccharide Biosynthesis Protein SpsA, Chain A"/>
    <property type="match status" value="1"/>
</dbReference>
<dbReference type="InterPro" id="IPR029063">
    <property type="entry name" value="SAM-dependent_MTases_sf"/>
</dbReference>
<evidence type="ECO:0000259" key="1">
    <source>
        <dbReference type="Pfam" id="PF00534"/>
    </source>
</evidence>